<keyword evidence="11" id="KW-0511">Multifunctional enzyme</keyword>
<dbReference type="Gene3D" id="3.40.50.300">
    <property type="entry name" value="P-loop containing nucleotide triphosphate hydrolases"/>
    <property type="match status" value="2"/>
</dbReference>
<name>A0AAP2FZX4_9GAMM</name>
<dbReference type="GO" id="GO:0004020">
    <property type="term" value="F:adenylylsulfate kinase activity"/>
    <property type="evidence" value="ECO:0007669"/>
    <property type="project" value="UniProtKB-UniRule"/>
</dbReference>
<dbReference type="NCBIfam" id="NF003013">
    <property type="entry name" value="PRK03846.1"/>
    <property type="match status" value="1"/>
</dbReference>
<evidence type="ECO:0000313" key="16">
    <source>
        <dbReference type="Proteomes" id="UP000675747"/>
    </source>
</evidence>
<protein>
    <recommendedName>
        <fullName evidence="13">Adenylyl-sulfate kinase</fullName>
        <ecNumber evidence="13">2.7.1.25</ecNumber>
    </recommendedName>
    <alternativeName>
        <fullName evidence="13">APS kinase</fullName>
    </alternativeName>
    <alternativeName>
        <fullName evidence="13">ATP adenosine-5'-phosphosulfate 3'-phosphotransferase</fullName>
    </alternativeName>
    <alternativeName>
        <fullName evidence="13">Adenosine-5'-phosphosulfate kinase</fullName>
    </alternativeName>
</protein>
<evidence type="ECO:0000256" key="7">
    <source>
        <dbReference type="ARBA" id="ARBA00022695"/>
    </source>
</evidence>
<comment type="caution">
    <text evidence="15">The sequence shown here is derived from an EMBL/GenBank/DDBJ whole genome shotgun (WGS) entry which is preliminary data.</text>
</comment>
<dbReference type="InterPro" id="IPR027417">
    <property type="entry name" value="P-loop_NTPase"/>
</dbReference>
<feature type="active site" description="Phosphoserine intermediate" evidence="13">
    <location>
        <position position="521"/>
    </location>
</feature>
<feature type="binding site" evidence="13">
    <location>
        <begin position="447"/>
        <end position="454"/>
    </location>
    <ligand>
        <name>ATP</name>
        <dbReference type="ChEBI" id="CHEBI:30616"/>
    </ligand>
</feature>
<keyword evidence="16" id="KW-1185">Reference proteome</keyword>
<dbReference type="SUPFAM" id="SSF50465">
    <property type="entry name" value="EF-Tu/eEF-1alpha/eIF2-gamma C-terminal domain"/>
    <property type="match status" value="1"/>
</dbReference>
<dbReference type="InterPro" id="IPR050100">
    <property type="entry name" value="TRAFAC_GTPase_members"/>
</dbReference>
<dbReference type="Gene3D" id="2.40.30.10">
    <property type="entry name" value="Translation factors"/>
    <property type="match status" value="2"/>
</dbReference>
<evidence type="ECO:0000256" key="13">
    <source>
        <dbReference type="HAMAP-Rule" id="MF_00065"/>
    </source>
</evidence>
<dbReference type="InterPro" id="IPR044138">
    <property type="entry name" value="CysN_II"/>
</dbReference>
<dbReference type="SUPFAM" id="SSF50447">
    <property type="entry name" value="Translation proteins"/>
    <property type="match status" value="1"/>
</dbReference>
<dbReference type="Pfam" id="PF22594">
    <property type="entry name" value="GTP-eEF1A_C"/>
    <property type="match status" value="1"/>
</dbReference>
<evidence type="ECO:0000256" key="9">
    <source>
        <dbReference type="ARBA" id="ARBA00022840"/>
    </source>
</evidence>
<dbReference type="Pfam" id="PF00009">
    <property type="entry name" value="GTP_EFTU"/>
    <property type="match status" value="1"/>
</dbReference>
<dbReference type="Pfam" id="PF01583">
    <property type="entry name" value="APS_kinase"/>
    <property type="match status" value="1"/>
</dbReference>
<evidence type="ECO:0000256" key="2">
    <source>
        <dbReference type="ARBA" id="ARBA00002357"/>
    </source>
</evidence>
<comment type="function">
    <text evidence="13">Catalyzes the synthesis of activated sulfate.</text>
</comment>
<accession>A0AAP2FZX4</accession>
<dbReference type="EC" id="2.7.1.25" evidence="13"/>
<dbReference type="CDD" id="cd02027">
    <property type="entry name" value="APSK"/>
    <property type="match status" value="1"/>
</dbReference>
<evidence type="ECO:0000256" key="3">
    <source>
        <dbReference type="ARBA" id="ARBA00004806"/>
    </source>
</evidence>
<evidence type="ECO:0000256" key="10">
    <source>
        <dbReference type="ARBA" id="ARBA00023134"/>
    </source>
</evidence>
<evidence type="ECO:0000256" key="5">
    <source>
        <dbReference type="ARBA" id="ARBA00007237"/>
    </source>
</evidence>
<organism evidence="15 16">
    <name type="scientific">Coralloluteibacterium stylophorae</name>
    <dbReference type="NCBI Taxonomy" id="1776034"/>
    <lineage>
        <taxon>Bacteria</taxon>
        <taxon>Pseudomonadati</taxon>
        <taxon>Pseudomonadota</taxon>
        <taxon>Gammaproteobacteria</taxon>
        <taxon>Lysobacterales</taxon>
        <taxon>Lysobacteraceae</taxon>
        <taxon>Coralloluteibacterium</taxon>
    </lineage>
</organism>
<evidence type="ECO:0000256" key="4">
    <source>
        <dbReference type="ARBA" id="ARBA00005438"/>
    </source>
</evidence>
<dbReference type="PROSITE" id="PS00301">
    <property type="entry name" value="G_TR_1"/>
    <property type="match status" value="1"/>
</dbReference>
<comment type="similarity">
    <text evidence="4">In the C-terminal section; belongs to the APS kinase family.</text>
</comment>
<dbReference type="NCBIfam" id="TIGR02034">
    <property type="entry name" value="CysN"/>
    <property type="match status" value="1"/>
</dbReference>
<dbReference type="EMBL" id="JAGQFT020000003">
    <property type="protein sequence ID" value="MBS7456723.1"/>
    <property type="molecule type" value="Genomic_DNA"/>
</dbReference>
<comment type="catalytic activity">
    <reaction evidence="12">
        <text>sulfate + ATP + H(+) = adenosine 5'-phosphosulfate + diphosphate</text>
        <dbReference type="Rhea" id="RHEA:18133"/>
        <dbReference type="ChEBI" id="CHEBI:15378"/>
        <dbReference type="ChEBI" id="CHEBI:16189"/>
        <dbReference type="ChEBI" id="CHEBI:30616"/>
        <dbReference type="ChEBI" id="CHEBI:33019"/>
        <dbReference type="ChEBI" id="CHEBI:58243"/>
        <dbReference type="EC" id="2.7.7.4"/>
    </reaction>
</comment>
<dbReference type="GO" id="GO:0070814">
    <property type="term" value="P:hydrogen sulfide biosynthetic process"/>
    <property type="evidence" value="ECO:0007669"/>
    <property type="project" value="UniProtKB-UniRule"/>
</dbReference>
<evidence type="ECO:0000256" key="11">
    <source>
        <dbReference type="ARBA" id="ARBA00023268"/>
    </source>
</evidence>
<evidence type="ECO:0000259" key="14">
    <source>
        <dbReference type="PROSITE" id="PS51722"/>
    </source>
</evidence>
<dbReference type="InterPro" id="IPR044139">
    <property type="entry name" value="CysN_NoDQ_III"/>
</dbReference>
<dbReference type="InterPro" id="IPR031157">
    <property type="entry name" value="G_TR_CS"/>
</dbReference>
<comment type="similarity">
    <text evidence="13">Belongs to the APS kinase family.</text>
</comment>
<dbReference type="Proteomes" id="UP000675747">
    <property type="component" value="Unassembled WGS sequence"/>
</dbReference>
<keyword evidence="9 13" id="KW-0067">ATP-binding</keyword>
<evidence type="ECO:0000256" key="6">
    <source>
        <dbReference type="ARBA" id="ARBA00022679"/>
    </source>
</evidence>
<dbReference type="GO" id="GO:0005524">
    <property type="term" value="F:ATP binding"/>
    <property type="evidence" value="ECO:0007669"/>
    <property type="project" value="UniProtKB-UniRule"/>
</dbReference>
<evidence type="ECO:0000313" key="15">
    <source>
        <dbReference type="EMBL" id="MBS7456723.1"/>
    </source>
</evidence>
<dbReference type="InterPro" id="IPR059117">
    <property type="entry name" value="APS_kinase_dom"/>
</dbReference>
<evidence type="ECO:0000256" key="8">
    <source>
        <dbReference type="ARBA" id="ARBA00022741"/>
    </source>
</evidence>
<dbReference type="AlphaFoldDB" id="A0AAP2FZX4"/>
<keyword evidence="6 13" id="KW-0808">Transferase</keyword>
<comment type="catalytic activity">
    <reaction evidence="1 13">
        <text>adenosine 5'-phosphosulfate + ATP = 3'-phosphoadenylyl sulfate + ADP + H(+)</text>
        <dbReference type="Rhea" id="RHEA:24152"/>
        <dbReference type="ChEBI" id="CHEBI:15378"/>
        <dbReference type="ChEBI" id="CHEBI:30616"/>
        <dbReference type="ChEBI" id="CHEBI:58243"/>
        <dbReference type="ChEBI" id="CHEBI:58339"/>
        <dbReference type="ChEBI" id="CHEBI:456216"/>
        <dbReference type="EC" id="2.7.1.25"/>
    </reaction>
</comment>
<dbReference type="InterPro" id="IPR011779">
    <property type="entry name" value="SO4_adenylTrfase_lsu"/>
</dbReference>
<feature type="domain" description="Tr-type G" evidence="14">
    <location>
        <begin position="4"/>
        <end position="218"/>
    </location>
</feature>
<dbReference type="GO" id="GO:0003924">
    <property type="term" value="F:GTPase activity"/>
    <property type="evidence" value="ECO:0007669"/>
    <property type="project" value="InterPro"/>
</dbReference>
<dbReference type="InterPro" id="IPR009001">
    <property type="entry name" value="Transl_elong_EF1A/Init_IF2_C"/>
</dbReference>
<dbReference type="NCBIfam" id="NF004035">
    <property type="entry name" value="PRK05506.1"/>
    <property type="match status" value="1"/>
</dbReference>
<dbReference type="GO" id="GO:0000103">
    <property type="term" value="P:sulfate assimilation"/>
    <property type="evidence" value="ECO:0007669"/>
    <property type="project" value="UniProtKB-UniRule"/>
</dbReference>
<comment type="similarity">
    <text evidence="5">In the N-terminal section; belongs to the TRAFAC class translation factor GTPase superfamily. Classic translation factor GTPase family. CysN/NodQ subfamily.</text>
</comment>
<dbReference type="PROSITE" id="PS51722">
    <property type="entry name" value="G_TR_2"/>
    <property type="match status" value="1"/>
</dbReference>
<dbReference type="GO" id="GO:0005525">
    <property type="term" value="F:GTP binding"/>
    <property type="evidence" value="ECO:0007669"/>
    <property type="project" value="UniProtKB-KW"/>
</dbReference>
<proteinExistence type="inferred from homology"/>
<gene>
    <name evidence="13 15" type="primary">cysC</name>
    <name evidence="15" type="ORF">KB893_006200</name>
</gene>
<evidence type="ECO:0000256" key="1">
    <source>
        <dbReference type="ARBA" id="ARBA00001823"/>
    </source>
</evidence>
<dbReference type="GO" id="GO:0004781">
    <property type="term" value="F:sulfate adenylyltransferase (ATP) activity"/>
    <property type="evidence" value="ECO:0007669"/>
    <property type="project" value="UniProtKB-EC"/>
</dbReference>
<dbReference type="InterPro" id="IPR009000">
    <property type="entry name" value="Transl_B-barrel_sf"/>
</dbReference>
<dbReference type="CDD" id="cd04095">
    <property type="entry name" value="CysN_NoDQ_III"/>
    <property type="match status" value="1"/>
</dbReference>
<reference evidence="15 16" key="1">
    <citation type="journal article" date="2021" name="Microbiol. Resour. Announc.">
        <title>Draft Genome Sequence of Coralloluteibacterium stylophorae LMG 29479T.</title>
        <authorList>
            <person name="Karlyshev A.V."/>
            <person name="Kudryashova E.B."/>
            <person name="Ariskina E.V."/>
            <person name="Conroy A.P."/>
            <person name="Abidueva E.Y."/>
        </authorList>
    </citation>
    <scope>NUCLEOTIDE SEQUENCE [LARGE SCALE GENOMIC DNA]</scope>
    <source>
        <strain evidence="15 16">LMG 29479</strain>
    </source>
</reference>
<comment type="pathway">
    <text evidence="3 13">Sulfur metabolism; hydrogen sulfide biosynthesis; sulfite from sulfate: step 2/3.</text>
</comment>
<sequence>MDAPDQLRVIACGSVDDGKSSLLGRLLFESGNVPDDQLETLARVSARHGTTGGVDYALLLDGLEAEREQGITIDVAWRYFRTPRRRFILGDCPGHEQYTRNMATAASTADAAIVLVDARKGLLPQTHRHARICAMFGVRRVLLAVNKIDLVTDARGTFEAIAAAFDALAAGLGFDAVTAVPLSALRGDNLTARAAATPWYPGPTLLEWLEACPVPPPRQGALRLPVQWINRPDAGFRGIVGTIAAGTLRQGEELVVFPSGARSRVARLLRGFDEAQAAGVGEAVTVVLADEIDVARGDVLAAAATPPQAADQFAAHLLWMDASDLLPGRSYLMQIGTALVPAQVTALRHRVDIESGQPLSARRLGMNELGFCHLALEAPVAFEPYAQAPALGGFTLIDRRSNATAGVGTIDHALHRAANLHWQALEVDKAARATAKGQAPACLWFTGLSGSGKSTIADSVERQLHARGYHTYLLDGDNVRHGLNRDLGFTDADRVENVRRVAEVARLMVDAGLIVLVSFISPFASERRSARTLFAPGEFLEVFVDTPLELCEARDPKGLYAKARAGGIPNFTGIDSPYERPEQAELVLDTRRADPDALARQVIAHLLGEDAAPR</sequence>
<dbReference type="RefSeq" id="WP_213173553.1">
    <property type="nucleotide sequence ID" value="NZ_JAGQFT020000003.1"/>
</dbReference>
<dbReference type="InterPro" id="IPR002891">
    <property type="entry name" value="APS"/>
</dbReference>
<dbReference type="InterPro" id="IPR054696">
    <property type="entry name" value="GTP-eEF1A_C"/>
</dbReference>
<dbReference type="InterPro" id="IPR000795">
    <property type="entry name" value="T_Tr_GTP-bd_dom"/>
</dbReference>
<keyword evidence="7" id="KW-0548">Nucleotidyltransferase</keyword>
<dbReference type="CDD" id="cd03695">
    <property type="entry name" value="CysN_NodQ_II"/>
    <property type="match status" value="1"/>
</dbReference>
<dbReference type="PANTHER" id="PTHR23115">
    <property type="entry name" value="TRANSLATION FACTOR"/>
    <property type="match status" value="1"/>
</dbReference>
<dbReference type="PRINTS" id="PR00315">
    <property type="entry name" value="ELONGATNFCT"/>
</dbReference>
<dbReference type="NCBIfam" id="TIGR00455">
    <property type="entry name" value="apsK"/>
    <property type="match status" value="1"/>
</dbReference>
<keyword evidence="13 15" id="KW-0418">Kinase</keyword>
<keyword evidence="13" id="KW-0597">Phosphoprotein</keyword>
<keyword evidence="8 13" id="KW-0547">Nucleotide-binding</keyword>
<evidence type="ECO:0000256" key="12">
    <source>
        <dbReference type="ARBA" id="ARBA00049370"/>
    </source>
</evidence>
<dbReference type="SUPFAM" id="SSF52540">
    <property type="entry name" value="P-loop containing nucleoside triphosphate hydrolases"/>
    <property type="match status" value="2"/>
</dbReference>
<comment type="function">
    <text evidence="2">APS kinase catalyzes the synthesis of activated sulfate.</text>
</comment>
<dbReference type="HAMAP" id="MF_00065">
    <property type="entry name" value="Adenylyl_sulf_kinase"/>
    <property type="match status" value="1"/>
</dbReference>
<keyword evidence="10" id="KW-0342">GTP-binding</keyword>